<gene>
    <name evidence="1" type="ORF">RCF98_07395</name>
</gene>
<dbReference type="Proteomes" id="UP001236657">
    <property type="component" value="Chromosome"/>
</dbReference>
<dbReference type="RefSeq" id="WP_308396637.1">
    <property type="nucleotide sequence ID" value="NZ_CP133218.1"/>
</dbReference>
<dbReference type="EMBL" id="CP133218">
    <property type="protein sequence ID" value="WML92159.1"/>
    <property type="molecule type" value="Genomic_DNA"/>
</dbReference>
<sequence>MAEQSKGRGLMPFHDDQLAQMSEEIAAVLVKHLPDGKTVTLSGEMTPMKSQTCVQIFGSNAHGKAVFSVNVVLRHPPPRHLNVKCFTNNDD</sequence>
<accession>A0ABY9MU13</accession>
<proteinExistence type="predicted"/>
<name>A0ABY9MU13_9GAMM</name>
<protein>
    <submittedName>
        <fullName evidence="1">Uncharacterized protein</fullName>
    </submittedName>
</protein>
<keyword evidence="2" id="KW-1185">Reference proteome</keyword>
<evidence type="ECO:0000313" key="2">
    <source>
        <dbReference type="Proteomes" id="UP001236657"/>
    </source>
</evidence>
<reference evidence="1 2" key="1">
    <citation type="submission" date="2023-08" db="EMBL/GenBank/DDBJ databases">
        <title>New molecular markers tilS and rpoB for phylogenetic and monitoring studies of the genus Thiothrix biodiversity.</title>
        <authorList>
            <person name="Ravin N.V."/>
            <person name="Smolyakov D."/>
            <person name="Markov N.D."/>
            <person name="Beletsky A.V."/>
            <person name="Mardanov A.V."/>
            <person name="Rudenko T.S."/>
            <person name="Grabovich M.Y."/>
        </authorList>
    </citation>
    <scope>NUCLEOTIDE SEQUENCE [LARGE SCALE GENOMIC DNA]</scope>
    <source>
        <strain evidence="1 2">MK1</strain>
    </source>
</reference>
<evidence type="ECO:0000313" key="1">
    <source>
        <dbReference type="EMBL" id="WML92159.1"/>
    </source>
</evidence>
<organism evidence="1 2">
    <name type="scientific">Thiothrix lacustris</name>
    <dbReference type="NCBI Taxonomy" id="525917"/>
    <lineage>
        <taxon>Bacteria</taxon>
        <taxon>Pseudomonadati</taxon>
        <taxon>Pseudomonadota</taxon>
        <taxon>Gammaproteobacteria</taxon>
        <taxon>Thiotrichales</taxon>
        <taxon>Thiotrichaceae</taxon>
        <taxon>Thiothrix</taxon>
    </lineage>
</organism>